<dbReference type="AlphaFoldDB" id="A0A382FVZ4"/>
<protein>
    <submittedName>
        <fullName evidence="1">Uncharacterized protein</fullName>
    </submittedName>
</protein>
<sequence length="60" mass="7013">MRTFPTHHRPQAPKLRDPILPTALKRGLMLMYLNEMKPTKAPKKVAEMEKISRLVRQFVA</sequence>
<reference evidence="1" key="1">
    <citation type="submission" date="2018-05" db="EMBL/GenBank/DDBJ databases">
        <authorList>
            <person name="Lanie J.A."/>
            <person name="Ng W.-L."/>
            <person name="Kazmierczak K.M."/>
            <person name="Andrzejewski T.M."/>
            <person name="Davidsen T.M."/>
            <person name="Wayne K.J."/>
            <person name="Tettelin H."/>
            <person name="Glass J.I."/>
            <person name="Rusch D."/>
            <person name="Podicherti R."/>
            <person name="Tsui H.-C.T."/>
            <person name="Winkler M.E."/>
        </authorList>
    </citation>
    <scope>NUCLEOTIDE SEQUENCE</scope>
</reference>
<evidence type="ECO:0000313" key="1">
    <source>
        <dbReference type="EMBL" id="SVB66782.1"/>
    </source>
</evidence>
<organism evidence="1">
    <name type="scientific">marine metagenome</name>
    <dbReference type="NCBI Taxonomy" id="408172"/>
    <lineage>
        <taxon>unclassified sequences</taxon>
        <taxon>metagenomes</taxon>
        <taxon>ecological metagenomes</taxon>
    </lineage>
</organism>
<proteinExistence type="predicted"/>
<name>A0A382FVZ4_9ZZZZ</name>
<accession>A0A382FVZ4</accession>
<gene>
    <name evidence="1" type="ORF">METZ01_LOCUS219636</name>
</gene>
<dbReference type="EMBL" id="UINC01051989">
    <property type="protein sequence ID" value="SVB66782.1"/>
    <property type="molecule type" value="Genomic_DNA"/>
</dbReference>